<reference evidence="6" key="2">
    <citation type="journal article" date="2020" name="mSystems">
        <title>Genome- and Community-Level Interaction Insights into Carbon Utilization and Element Cycling Functions of Hydrothermarchaeota in Hydrothermal Sediment.</title>
        <authorList>
            <person name="Zhou Z."/>
            <person name="Liu Y."/>
            <person name="Xu W."/>
            <person name="Pan J."/>
            <person name="Luo Z.H."/>
            <person name="Li M."/>
        </authorList>
    </citation>
    <scope>NUCLEOTIDE SEQUENCE [LARGE SCALE GENOMIC DNA]</scope>
    <source>
        <strain evidence="6">HyVt-386</strain>
    </source>
</reference>
<evidence type="ECO:0000313" key="8">
    <source>
        <dbReference type="Proteomes" id="UP000185779"/>
    </source>
</evidence>
<protein>
    <submittedName>
        <fullName evidence="7">ATPase, Rnase L inhibitor (RLI) like protein</fullName>
    </submittedName>
    <submittedName>
        <fullName evidence="6">Ribosome biogenesis/translation initiation ATPase RLI</fullName>
    </submittedName>
</protein>
<dbReference type="SMART" id="SM00382">
    <property type="entry name" value="AAA"/>
    <property type="match status" value="2"/>
</dbReference>
<feature type="domain" description="ABC transporter" evidence="4">
    <location>
        <begin position="75"/>
        <end position="309"/>
    </location>
</feature>
<dbReference type="GO" id="GO:0016887">
    <property type="term" value="F:ATP hydrolysis activity"/>
    <property type="evidence" value="ECO:0007669"/>
    <property type="project" value="InterPro"/>
</dbReference>
<keyword evidence="2" id="KW-0067">ATP-binding</keyword>
<keyword evidence="1" id="KW-0547">Nucleotide-binding</keyword>
<name>A0A1F2P4C2_9EURY</name>
<dbReference type="InterPro" id="IPR017896">
    <property type="entry name" value="4Fe4S_Fe-S-bd"/>
</dbReference>
<evidence type="ECO:0000259" key="5">
    <source>
        <dbReference type="PROSITE" id="PS51379"/>
    </source>
</evidence>
<dbReference type="InterPro" id="IPR007209">
    <property type="entry name" value="RNaseL-inhib-like_metal-bd_dom"/>
</dbReference>
<feature type="domain" description="4Fe-4S ferredoxin-type" evidence="5">
    <location>
        <begin position="42"/>
        <end position="71"/>
    </location>
</feature>
<feature type="region of interest" description="Disordered" evidence="3">
    <location>
        <begin position="561"/>
        <end position="581"/>
    </location>
</feature>
<feature type="domain" description="ABC transporter" evidence="4">
    <location>
        <begin position="329"/>
        <end position="552"/>
    </location>
</feature>
<organism evidence="7 8">
    <name type="scientific">Candidatus Syntropharchaeum butanivorans</name>
    <dbReference type="NCBI Taxonomy" id="1839936"/>
    <lineage>
        <taxon>Archaea</taxon>
        <taxon>Methanobacteriati</taxon>
        <taxon>Methanobacteriota</taxon>
        <taxon>Stenosarchaea group</taxon>
        <taxon>Methanomicrobia</taxon>
        <taxon>Methanosarcinales</taxon>
        <taxon>ANME-2 cluster</taxon>
        <taxon>Candidatus Syntropharchaeum</taxon>
    </lineage>
</organism>
<evidence type="ECO:0000313" key="7">
    <source>
        <dbReference type="EMBL" id="OFV65975.1"/>
    </source>
</evidence>
<reference evidence="7 8" key="1">
    <citation type="submission" date="2016-05" db="EMBL/GenBank/DDBJ databases">
        <title>Microbial consortia oxidize butane by reversing methanogenesis.</title>
        <authorList>
            <person name="Laso-Perez R."/>
            <person name="Richter M."/>
            <person name="Wegener G."/>
            <person name="Musat F."/>
        </authorList>
    </citation>
    <scope>NUCLEOTIDE SEQUENCE [LARGE SCALE GENOMIC DNA]</scope>
    <source>
        <strain evidence="7">BOX1</strain>
    </source>
</reference>
<evidence type="ECO:0000256" key="1">
    <source>
        <dbReference type="ARBA" id="ARBA00022741"/>
    </source>
</evidence>
<dbReference type="PATRIC" id="fig|1839936.3.peg.1168"/>
<evidence type="ECO:0000313" key="6">
    <source>
        <dbReference type="EMBL" id="HEC57614.1"/>
    </source>
</evidence>
<dbReference type="InterPro" id="IPR003439">
    <property type="entry name" value="ABC_transporter-like_ATP-bd"/>
</dbReference>
<dbReference type="InterPro" id="IPR013283">
    <property type="entry name" value="RLI1"/>
</dbReference>
<dbReference type="Pfam" id="PF00005">
    <property type="entry name" value="ABC_tran"/>
    <property type="match status" value="2"/>
</dbReference>
<dbReference type="Pfam" id="PF00037">
    <property type="entry name" value="Fer4"/>
    <property type="match status" value="1"/>
</dbReference>
<gene>
    <name evidence="6" type="ORF">ENI32_07045</name>
    <name evidence="7" type="ORF">SBU_001157</name>
</gene>
<dbReference type="SUPFAM" id="SSF52540">
    <property type="entry name" value="P-loop containing nucleoside triphosphate hydrolases"/>
    <property type="match status" value="2"/>
</dbReference>
<dbReference type="InterPro" id="IPR017900">
    <property type="entry name" value="4Fe4S_Fe_S_CS"/>
</dbReference>
<dbReference type="PROSITE" id="PS00198">
    <property type="entry name" value="4FE4S_FER_1"/>
    <property type="match status" value="1"/>
</dbReference>
<dbReference type="Pfam" id="PF04068">
    <property type="entry name" value="Fer4_RLI"/>
    <property type="match status" value="1"/>
</dbReference>
<dbReference type="Proteomes" id="UP000885936">
    <property type="component" value="Unassembled WGS sequence"/>
</dbReference>
<keyword evidence="8" id="KW-1185">Reference proteome</keyword>
<dbReference type="FunFam" id="3.40.50.300:FF:001546">
    <property type="entry name" value="RNase L inhibitor homolog"/>
    <property type="match status" value="1"/>
</dbReference>
<comment type="caution">
    <text evidence="7">The sequence shown here is derived from an EMBL/GenBank/DDBJ whole genome shotgun (WGS) entry which is preliminary data.</text>
</comment>
<dbReference type="Gene3D" id="3.40.50.300">
    <property type="entry name" value="P-loop containing nucleotide triphosphate hydrolases"/>
    <property type="match status" value="2"/>
</dbReference>
<proteinExistence type="predicted"/>
<dbReference type="PANTHER" id="PTHR19248">
    <property type="entry name" value="ATP-BINDING TRANSPORT PROTEIN-RELATED"/>
    <property type="match status" value="1"/>
</dbReference>
<evidence type="ECO:0000256" key="3">
    <source>
        <dbReference type="SAM" id="MobiDB-lite"/>
    </source>
</evidence>
<dbReference type="EMBL" id="DRIE01000114">
    <property type="protein sequence ID" value="HEC57614.1"/>
    <property type="molecule type" value="Genomic_DNA"/>
</dbReference>
<dbReference type="InterPro" id="IPR003593">
    <property type="entry name" value="AAA+_ATPase"/>
</dbReference>
<dbReference type="EMBL" id="LYOR01000005">
    <property type="protein sequence ID" value="OFV65975.1"/>
    <property type="molecule type" value="Genomic_DNA"/>
</dbReference>
<dbReference type="GO" id="GO:0016491">
    <property type="term" value="F:oxidoreductase activity"/>
    <property type="evidence" value="ECO:0007669"/>
    <property type="project" value="UniProtKB-ARBA"/>
</dbReference>
<dbReference type="SUPFAM" id="SSF54862">
    <property type="entry name" value="4Fe-4S ferredoxins"/>
    <property type="match status" value="1"/>
</dbReference>
<dbReference type="PROSITE" id="PS51379">
    <property type="entry name" value="4FE4S_FER_2"/>
    <property type="match status" value="1"/>
</dbReference>
<accession>A0A1F2P4C2</accession>
<dbReference type="GO" id="GO:0005524">
    <property type="term" value="F:ATP binding"/>
    <property type="evidence" value="ECO:0007669"/>
    <property type="project" value="UniProtKB-KW"/>
</dbReference>
<dbReference type="STRING" id="1839936.SBU_001157"/>
<evidence type="ECO:0000256" key="2">
    <source>
        <dbReference type="ARBA" id="ARBA00022840"/>
    </source>
</evidence>
<dbReference type="NCBIfam" id="NF009945">
    <property type="entry name" value="PRK13409.1"/>
    <property type="match status" value="1"/>
</dbReference>
<dbReference type="PROSITE" id="PS50893">
    <property type="entry name" value="ABC_TRANSPORTER_2"/>
    <property type="match status" value="2"/>
</dbReference>
<dbReference type="InterPro" id="IPR027417">
    <property type="entry name" value="P-loop_NTPase"/>
</dbReference>
<dbReference type="PRINTS" id="PR01868">
    <property type="entry name" value="ABCEFAMILY"/>
</dbReference>
<evidence type="ECO:0000259" key="4">
    <source>
        <dbReference type="PROSITE" id="PS50893"/>
    </source>
</evidence>
<sequence length="590" mass="66312">MGGRIAVLKRDRCHPKRCSKECFRFCPMVRTGDETITFGEDGKPIISEILCEGCGICVKRCPFKAIMILGIPTELEEEGTHRYGPNGFILYGLPVPREGRVTGLLGPNGTGKSTVIRILSGEIVPNLGRGEDVSWEDVLKRYAGSELHDYFKRLRDGELRCATKPQYVDAIPRVFSGRVGALLERTDEKGLMNEYASILGIDKILDREIGTLSGGELQRVALTACISRDADIYFLDEVTPYLDIHQRINVKNLIQQLAETSTVFLVEHDLAILDSMADVIHIAYGVPSAYGVITQPKGVRIGINEYLNGHLVKENIRIRDKPIVFETHLPREDLGGNRFIEYGGFEVRYDGFRLEADGGTLYEGEVMGIVGENSIGKSTFVKVLAGVISPDRGDPGVDIRISYKPQYIRAEEEITVRELLASLTDEIETPYYRNEILRPLQLEDILDSSLTSLSGGELQRTAIAATLTRDADLYIFDEPSAHLDVEQRMQATRVMRRFVENNSLSAMVVDHDIYMIDLLSDRLLVFEGEPGVWGRAKGPFSMRDGMNRFLRMIDTTFRRDESGRPRINKPDSKLDREQKARGEYYYPVEG</sequence>
<dbReference type="AlphaFoldDB" id="A0A1F2P4C2"/>
<dbReference type="Proteomes" id="UP000185779">
    <property type="component" value="Unassembled WGS sequence"/>
</dbReference>